<dbReference type="RefSeq" id="WP_119437166.1">
    <property type="nucleotide sequence ID" value="NZ_QWGR01000003.1"/>
</dbReference>
<dbReference type="AlphaFoldDB" id="A0A399T2L7"/>
<gene>
    <name evidence="1" type="ORF">D1614_06935</name>
</gene>
<reference evidence="1 2" key="1">
    <citation type="submission" date="2018-08" db="EMBL/GenBank/DDBJ databases">
        <title>Pallidiluteibacterium maritimus gen. nov., sp. nov., isolated from coastal sediment.</title>
        <authorList>
            <person name="Zhou L.Y."/>
        </authorList>
    </citation>
    <scope>NUCLEOTIDE SEQUENCE [LARGE SCALE GENOMIC DNA]</scope>
    <source>
        <strain evidence="1 2">XSD2</strain>
    </source>
</reference>
<evidence type="ECO:0000313" key="1">
    <source>
        <dbReference type="EMBL" id="RIJ49279.1"/>
    </source>
</evidence>
<evidence type="ECO:0000313" key="2">
    <source>
        <dbReference type="Proteomes" id="UP000265926"/>
    </source>
</evidence>
<comment type="caution">
    <text evidence="1">The sequence shown here is derived from an EMBL/GenBank/DDBJ whole genome shotgun (WGS) entry which is preliminary data.</text>
</comment>
<organism evidence="1 2">
    <name type="scientific">Maribellus luteus</name>
    <dbReference type="NCBI Taxonomy" id="2305463"/>
    <lineage>
        <taxon>Bacteria</taxon>
        <taxon>Pseudomonadati</taxon>
        <taxon>Bacteroidota</taxon>
        <taxon>Bacteroidia</taxon>
        <taxon>Marinilabiliales</taxon>
        <taxon>Prolixibacteraceae</taxon>
        <taxon>Maribellus</taxon>
    </lineage>
</organism>
<dbReference type="OrthoDB" id="9803319at2"/>
<keyword evidence="2" id="KW-1185">Reference proteome</keyword>
<name>A0A399T2L7_9BACT</name>
<sequence>MGIKRVWRDDSVNQCIACKICQAFAPRVFKVFDKMIVVPWPDYDLYEQEIKEAAENCPVQIIKFEEQSN</sequence>
<protein>
    <submittedName>
        <fullName evidence="1">Ferredoxin</fullName>
    </submittedName>
</protein>
<dbReference type="Proteomes" id="UP000265926">
    <property type="component" value="Unassembled WGS sequence"/>
</dbReference>
<proteinExistence type="predicted"/>
<dbReference type="Gene3D" id="3.30.70.20">
    <property type="match status" value="1"/>
</dbReference>
<accession>A0A399T2L7</accession>
<dbReference type="SUPFAM" id="SSF54862">
    <property type="entry name" value="4Fe-4S ferredoxins"/>
    <property type="match status" value="1"/>
</dbReference>
<dbReference type="EMBL" id="QWGR01000003">
    <property type="protein sequence ID" value="RIJ49279.1"/>
    <property type="molecule type" value="Genomic_DNA"/>
</dbReference>
<dbReference type="Pfam" id="PF13370">
    <property type="entry name" value="Fer4_13"/>
    <property type="match status" value="1"/>
</dbReference>